<name>A0A5R9GCY0_9BACL</name>
<gene>
    <name evidence="1" type="primary">cmpA</name>
    <name evidence="1" type="ORF">FE782_11725</name>
</gene>
<organism evidence="1 2">
    <name type="scientific">Paenibacillus antri</name>
    <dbReference type="NCBI Taxonomy" id="2582848"/>
    <lineage>
        <taxon>Bacteria</taxon>
        <taxon>Bacillati</taxon>
        <taxon>Bacillota</taxon>
        <taxon>Bacilli</taxon>
        <taxon>Bacillales</taxon>
        <taxon>Paenibacillaceae</taxon>
        <taxon>Paenibacillus</taxon>
    </lineage>
</organism>
<protein>
    <submittedName>
        <fullName evidence="1">Cortex morphogenetic protein CmpA</fullName>
    </submittedName>
</protein>
<accession>A0A5R9GCY0</accession>
<dbReference type="Pfam" id="PF26301">
    <property type="entry name" value="spore_CmpA"/>
    <property type="match status" value="1"/>
</dbReference>
<evidence type="ECO:0000313" key="2">
    <source>
        <dbReference type="Proteomes" id="UP000309676"/>
    </source>
</evidence>
<dbReference type="AlphaFoldDB" id="A0A5R9GCY0"/>
<keyword evidence="2" id="KW-1185">Reference proteome</keyword>
<reference evidence="1 2" key="1">
    <citation type="submission" date="2019-05" db="EMBL/GenBank/DDBJ databases">
        <authorList>
            <person name="Narsing Rao M.P."/>
            <person name="Li W.J."/>
        </authorList>
    </citation>
    <scope>NUCLEOTIDE SEQUENCE [LARGE SCALE GENOMIC DNA]</scope>
    <source>
        <strain evidence="1 2">SYSU_K30003</strain>
    </source>
</reference>
<evidence type="ECO:0000313" key="1">
    <source>
        <dbReference type="EMBL" id="TLS52176.1"/>
    </source>
</evidence>
<proteinExistence type="predicted"/>
<dbReference type="RefSeq" id="WP_138194420.1">
    <property type="nucleotide sequence ID" value="NZ_VCIW01000006.1"/>
</dbReference>
<dbReference type="InterPro" id="IPR047764">
    <property type="entry name" value="CmpA"/>
</dbReference>
<dbReference type="OrthoDB" id="2691694at2"/>
<dbReference type="Proteomes" id="UP000309676">
    <property type="component" value="Unassembled WGS sequence"/>
</dbReference>
<dbReference type="NCBIfam" id="NF033225">
    <property type="entry name" value="spore_CmpA"/>
    <property type="match status" value="1"/>
</dbReference>
<comment type="caution">
    <text evidence="1">The sequence shown here is derived from an EMBL/GenBank/DDBJ whole genome shotgun (WGS) entry which is preliminary data.</text>
</comment>
<sequence length="40" mass="5289">MPQWLLNQMMRAYRKKDRRQIRLLNDCWFFYRTKEEETHR</sequence>
<dbReference type="EMBL" id="VCIW01000006">
    <property type="protein sequence ID" value="TLS52176.1"/>
    <property type="molecule type" value="Genomic_DNA"/>
</dbReference>